<dbReference type="PRINTS" id="PR00040">
    <property type="entry name" value="HTHMERR"/>
</dbReference>
<dbReference type="GO" id="GO:0003700">
    <property type="term" value="F:DNA-binding transcription factor activity"/>
    <property type="evidence" value="ECO:0007669"/>
    <property type="project" value="InterPro"/>
</dbReference>
<dbReference type="PANTHER" id="PTHR30204:SF0">
    <property type="entry name" value="REDOX-SENSITIVE TRANSCRIPTIONAL ACTIVATOR SOXR"/>
    <property type="match status" value="1"/>
</dbReference>
<dbReference type="InterPro" id="IPR000551">
    <property type="entry name" value="MerR-type_HTH_dom"/>
</dbReference>
<dbReference type="PROSITE" id="PS00552">
    <property type="entry name" value="HTH_MERR_1"/>
    <property type="match status" value="1"/>
</dbReference>
<dbReference type="PANTHER" id="PTHR30204">
    <property type="entry name" value="REDOX-CYCLING DRUG-SENSING TRANSCRIPTIONAL ACTIVATOR SOXR"/>
    <property type="match status" value="1"/>
</dbReference>
<dbReference type="PROSITE" id="PS50937">
    <property type="entry name" value="HTH_MERR_2"/>
    <property type="match status" value="1"/>
</dbReference>
<keyword evidence="5" id="KW-1185">Reference proteome</keyword>
<protein>
    <recommendedName>
        <fullName evidence="3">HTH merR-type domain-containing protein</fullName>
    </recommendedName>
</protein>
<feature type="compositionally biased region" description="Basic and acidic residues" evidence="2">
    <location>
        <begin position="119"/>
        <end position="129"/>
    </location>
</feature>
<dbReference type="SUPFAM" id="SSF46955">
    <property type="entry name" value="Putative DNA-binding domain"/>
    <property type="match status" value="1"/>
</dbReference>
<evidence type="ECO:0000313" key="5">
    <source>
        <dbReference type="Proteomes" id="UP000029833"/>
    </source>
</evidence>
<dbReference type="STRING" id="1408250.Q760_11110"/>
<feature type="compositionally biased region" description="Low complexity" evidence="2">
    <location>
        <begin position="131"/>
        <end position="159"/>
    </location>
</feature>
<feature type="domain" description="HTH merR-type" evidence="3">
    <location>
        <begin position="44"/>
        <end position="112"/>
    </location>
</feature>
<feature type="region of interest" description="Disordered" evidence="2">
    <location>
        <begin position="114"/>
        <end position="159"/>
    </location>
</feature>
<dbReference type="RefSeq" id="WP_307722713.1">
    <property type="nucleotide sequence ID" value="NZ_AXNT01000034.1"/>
</dbReference>
<organism evidence="4 5">
    <name type="scientific">Cellulomonas cellasea DSM 20118</name>
    <dbReference type="NCBI Taxonomy" id="1408250"/>
    <lineage>
        <taxon>Bacteria</taxon>
        <taxon>Bacillati</taxon>
        <taxon>Actinomycetota</taxon>
        <taxon>Actinomycetes</taxon>
        <taxon>Micrococcales</taxon>
        <taxon>Cellulomonadaceae</taxon>
        <taxon>Cellulomonas</taxon>
    </lineage>
</organism>
<evidence type="ECO:0000256" key="1">
    <source>
        <dbReference type="ARBA" id="ARBA00023125"/>
    </source>
</evidence>
<keyword evidence="1" id="KW-0238">DNA-binding</keyword>
<dbReference type="EMBL" id="AXNT01000034">
    <property type="protein sequence ID" value="KGM02833.1"/>
    <property type="molecule type" value="Genomic_DNA"/>
</dbReference>
<dbReference type="Pfam" id="PF13411">
    <property type="entry name" value="MerR_1"/>
    <property type="match status" value="1"/>
</dbReference>
<evidence type="ECO:0000313" key="4">
    <source>
        <dbReference type="EMBL" id="KGM02833.1"/>
    </source>
</evidence>
<comment type="caution">
    <text evidence="4">The sequence shown here is derived from an EMBL/GenBank/DDBJ whole genome shotgun (WGS) entry which is preliminary data.</text>
</comment>
<sequence>MTQTASWSRSAEEALGALVPLELGDARDQLRAVAMTGLPHEAVWLRPGQVAQRAGVAVSTLHYYEQLGLIRSRRTAGDRREYRRDTLRLVALIKASQTLGISLARIKQALDGLPQDEPPTTHHWRDWRDCGATTSTSGSRSSSGSATSSRGASPAAASS</sequence>
<name>A0A0A0B9F2_9CELL</name>
<gene>
    <name evidence="4" type="ORF">Q760_11110</name>
</gene>
<dbReference type="InterPro" id="IPR009061">
    <property type="entry name" value="DNA-bd_dom_put_sf"/>
</dbReference>
<reference evidence="4 5" key="1">
    <citation type="submission" date="2013-10" db="EMBL/GenBank/DDBJ databases">
        <authorList>
            <person name="Wang G."/>
            <person name="Zhuang W."/>
        </authorList>
    </citation>
    <scope>NUCLEOTIDE SEQUENCE [LARGE SCALE GENOMIC DNA]</scope>
    <source>
        <strain evidence="4 5">DSM 20118</strain>
    </source>
</reference>
<dbReference type="AlphaFoldDB" id="A0A0A0B9F2"/>
<dbReference type="Proteomes" id="UP000029833">
    <property type="component" value="Unassembled WGS sequence"/>
</dbReference>
<accession>A0A0A0B9F2</accession>
<dbReference type="InterPro" id="IPR047057">
    <property type="entry name" value="MerR_fam"/>
</dbReference>
<dbReference type="SMART" id="SM00422">
    <property type="entry name" value="HTH_MERR"/>
    <property type="match status" value="1"/>
</dbReference>
<dbReference type="Gene3D" id="1.10.1660.10">
    <property type="match status" value="1"/>
</dbReference>
<proteinExistence type="predicted"/>
<evidence type="ECO:0000256" key="2">
    <source>
        <dbReference type="SAM" id="MobiDB-lite"/>
    </source>
</evidence>
<evidence type="ECO:0000259" key="3">
    <source>
        <dbReference type="PROSITE" id="PS50937"/>
    </source>
</evidence>
<dbReference type="GO" id="GO:0003677">
    <property type="term" value="F:DNA binding"/>
    <property type="evidence" value="ECO:0007669"/>
    <property type="project" value="UniProtKB-KW"/>
</dbReference>